<comment type="caution">
    <text evidence="1">The sequence shown here is derived from an EMBL/GenBank/DDBJ whole genome shotgun (WGS) entry which is preliminary data.</text>
</comment>
<reference evidence="1" key="1">
    <citation type="submission" date="2023-10" db="EMBL/GenBank/DDBJ databases">
        <title>Genome assembly of Pristionchus species.</title>
        <authorList>
            <person name="Yoshida K."/>
            <person name="Sommer R.J."/>
        </authorList>
    </citation>
    <scope>NUCLEOTIDE SEQUENCE</scope>
    <source>
        <strain evidence="1">RS0144</strain>
    </source>
</reference>
<protein>
    <recommendedName>
        <fullName evidence="3">Apple domain-containing protein</fullName>
    </recommendedName>
</protein>
<gene>
    <name evidence="1" type="ORF">PENTCL1PPCAC_7640</name>
</gene>
<dbReference type="Proteomes" id="UP001432027">
    <property type="component" value="Unassembled WGS sequence"/>
</dbReference>
<dbReference type="EMBL" id="BTSX01000002">
    <property type="protein sequence ID" value="GMS85465.1"/>
    <property type="molecule type" value="Genomic_DNA"/>
</dbReference>
<feature type="non-terminal residue" evidence="1">
    <location>
        <position position="1"/>
    </location>
</feature>
<evidence type="ECO:0000313" key="2">
    <source>
        <dbReference type="Proteomes" id="UP001432027"/>
    </source>
</evidence>
<sequence length="70" mass="8169">LQSHCDRLFAIARCMATCSIDFGNGNCRFGEENSPRAHCSIQRKYRNHDEYVDVPLNALYVEFRFVIRVD</sequence>
<evidence type="ECO:0008006" key="3">
    <source>
        <dbReference type="Google" id="ProtNLM"/>
    </source>
</evidence>
<proteinExistence type="predicted"/>
<name>A0AAV5SS46_9BILA</name>
<keyword evidence="2" id="KW-1185">Reference proteome</keyword>
<organism evidence="1 2">
    <name type="scientific">Pristionchus entomophagus</name>
    <dbReference type="NCBI Taxonomy" id="358040"/>
    <lineage>
        <taxon>Eukaryota</taxon>
        <taxon>Metazoa</taxon>
        <taxon>Ecdysozoa</taxon>
        <taxon>Nematoda</taxon>
        <taxon>Chromadorea</taxon>
        <taxon>Rhabditida</taxon>
        <taxon>Rhabditina</taxon>
        <taxon>Diplogasteromorpha</taxon>
        <taxon>Diplogasteroidea</taxon>
        <taxon>Neodiplogasteridae</taxon>
        <taxon>Pristionchus</taxon>
    </lineage>
</organism>
<dbReference type="AlphaFoldDB" id="A0AAV5SS46"/>
<accession>A0AAV5SS46</accession>
<evidence type="ECO:0000313" key="1">
    <source>
        <dbReference type="EMBL" id="GMS85465.1"/>
    </source>
</evidence>